<protein>
    <submittedName>
        <fullName evidence="1">Uncharacterized protein</fullName>
    </submittedName>
</protein>
<dbReference type="Proteomes" id="UP001151760">
    <property type="component" value="Unassembled WGS sequence"/>
</dbReference>
<keyword evidence="2" id="KW-1185">Reference proteome</keyword>
<sequence length="90" mass="9756">SLLQQIEIGAIGLTHNGISRRKFFNHSASLPVVAKATNSDSIVEPVMQVYFLEAQEIAPPPSKNTQPLVDELSLVLLIQLASVYPSKTKG</sequence>
<dbReference type="EMBL" id="BQNB010021451">
    <property type="protein sequence ID" value="GJU06551.1"/>
    <property type="molecule type" value="Genomic_DNA"/>
</dbReference>
<reference evidence="1" key="2">
    <citation type="submission" date="2022-01" db="EMBL/GenBank/DDBJ databases">
        <authorList>
            <person name="Yamashiro T."/>
            <person name="Shiraishi A."/>
            <person name="Satake H."/>
            <person name="Nakayama K."/>
        </authorList>
    </citation>
    <scope>NUCLEOTIDE SEQUENCE</scope>
</reference>
<reference evidence="1" key="1">
    <citation type="journal article" date="2022" name="Int. J. Mol. Sci.">
        <title>Draft Genome of Tanacetum Coccineum: Genomic Comparison of Closely Related Tanacetum-Family Plants.</title>
        <authorList>
            <person name="Yamashiro T."/>
            <person name="Shiraishi A."/>
            <person name="Nakayama K."/>
            <person name="Satake H."/>
        </authorList>
    </citation>
    <scope>NUCLEOTIDE SEQUENCE</scope>
</reference>
<feature type="non-terminal residue" evidence="1">
    <location>
        <position position="1"/>
    </location>
</feature>
<organism evidence="1 2">
    <name type="scientific">Tanacetum coccineum</name>
    <dbReference type="NCBI Taxonomy" id="301880"/>
    <lineage>
        <taxon>Eukaryota</taxon>
        <taxon>Viridiplantae</taxon>
        <taxon>Streptophyta</taxon>
        <taxon>Embryophyta</taxon>
        <taxon>Tracheophyta</taxon>
        <taxon>Spermatophyta</taxon>
        <taxon>Magnoliopsida</taxon>
        <taxon>eudicotyledons</taxon>
        <taxon>Gunneridae</taxon>
        <taxon>Pentapetalae</taxon>
        <taxon>asterids</taxon>
        <taxon>campanulids</taxon>
        <taxon>Asterales</taxon>
        <taxon>Asteraceae</taxon>
        <taxon>Asteroideae</taxon>
        <taxon>Anthemideae</taxon>
        <taxon>Anthemidinae</taxon>
        <taxon>Tanacetum</taxon>
    </lineage>
</organism>
<evidence type="ECO:0000313" key="2">
    <source>
        <dbReference type="Proteomes" id="UP001151760"/>
    </source>
</evidence>
<name>A0ABQ5J218_9ASTR</name>
<comment type="caution">
    <text evidence="1">The sequence shown here is derived from an EMBL/GenBank/DDBJ whole genome shotgun (WGS) entry which is preliminary data.</text>
</comment>
<accession>A0ABQ5J218</accession>
<proteinExistence type="predicted"/>
<gene>
    <name evidence="1" type="ORF">Tco_1122981</name>
</gene>
<evidence type="ECO:0000313" key="1">
    <source>
        <dbReference type="EMBL" id="GJU06551.1"/>
    </source>
</evidence>